<comment type="pathway">
    <text evidence="2">Protein modification; protein ubiquitination.</text>
</comment>
<evidence type="ECO:0000256" key="7">
    <source>
        <dbReference type="ARBA" id="ARBA00022723"/>
    </source>
</evidence>
<dbReference type="Proteomes" id="UP000492821">
    <property type="component" value="Unassembled WGS sequence"/>
</dbReference>
<keyword evidence="10" id="KW-0862">Zinc</keyword>
<evidence type="ECO:0000256" key="5">
    <source>
        <dbReference type="ARBA" id="ARBA00022679"/>
    </source>
</evidence>
<organism evidence="20 21">
    <name type="scientific">Panagrellus redivivus</name>
    <name type="common">Microworm</name>
    <dbReference type="NCBI Taxonomy" id="6233"/>
    <lineage>
        <taxon>Eukaryota</taxon>
        <taxon>Metazoa</taxon>
        <taxon>Ecdysozoa</taxon>
        <taxon>Nematoda</taxon>
        <taxon>Chromadorea</taxon>
        <taxon>Rhabditida</taxon>
        <taxon>Tylenchina</taxon>
        <taxon>Panagrolaimomorpha</taxon>
        <taxon>Panagrolaimoidea</taxon>
        <taxon>Panagrolaimidae</taxon>
        <taxon>Panagrellus</taxon>
    </lineage>
</organism>
<evidence type="ECO:0000256" key="12">
    <source>
        <dbReference type="ARBA" id="ARBA00022989"/>
    </source>
</evidence>
<keyword evidence="12" id="KW-1133">Transmembrane helix</keyword>
<evidence type="ECO:0000256" key="13">
    <source>
        <dbReference type="ARBA" id="ARBA00023136"/>
    </source>
</evidence>
<dbReference type="PROSITE" id="PS00518">
    <property type="entry name" value="ZF_RING_1"/>
    <property type="match status" value="1"/>
</dbReference>
<evidence type="ECO:0000256" key="2">
    <source>
        <dbReference type="ARBA" id="ARBA00004906"/>
    </source>
</evidence>
<dbReference type="GO" id="GO:0005778">
    <property type="term" value="C:peroxisomal membrane"/>
    <property type="evidence" value="ECO:0007669"/>
    <property type="project" value="UniProtKB-SubCell"/>
</dbReference>
<dbReference type="InterPro" id="IPR025654">
    <property type="entry name" value="PEX2/10"/>
</dbReference>
<proteinExistence type="inferred from homology"/>
<accession>A0A7E4W1I4</accession>
<keyword evidence="13" id="KW-0472">Membrane</keyword>
<keyword evidence="5" id="KW-0808">Transferase</keyword>
<comment type="catalytic activity">
    <reaction evidence="16">
        <text>[E2 ubiquitin-conjugating enzyme]-S-ubiquitinyl-L-cysteine + [acceptor protein]-L-cysteine = [E2 ubiquitin-conjugating enzyme]-L-cysteine + [acceptor protein]-S-ubiquitinyl-L-cysteine.</text>
        <dbReference type="EC" id="2.3.2.36"/>
    </reaction>
</comment>
<reference evidence="20" key="1">
    <citation type="journal article" date="2013" name="Genetics">
        <title>The draft genome and transcriptome of Panagrellus redivivus are shaped by the harsh demands of a free-living lifestyle.</title>
        <authorList>
            <person name="Srinivasan J."/>
            <person name="Dillman A.R."/>
            <person name="Macchietto M.G."/>
            <person name="Heikkinen L."/>
            <person name="Lakso M."/>
            <person name="Fracchia K.M."/>
            <person name="Antoshechkin I."/>
            <person name="Mortazavi A."/>
            <person name="Wong G."/>
            <person name="Sternberg P.W."/>
        </authorList>
    </citation>
    <scope>NUCLEOTIDE SEQUENCE [LARGE SCALE GENOMIC DNA]</scope>
    <source>
        <strain evidence="20">MT8872</strain>
    </source>
</reference>
<evidence type="ECO:0000256" key="14">
    <source>
        <dbReference type="ARBA" id="ARBA00023140"/>
    </source>
</evidence>
<evidence type="ECO:0000256" key="4">
    <source>
        <dbReference type="ARBA" id="ARBA00022448"/>
    </source>
</evidence>
<evidence type="ECO:0000256" key="10">
    <source>
        <dbReference type="ARBA" id="ARBA00022833"/>
    </source>
</evidence>
<keyword evidence="6" id="KW-0812">Transmembrane</keyword>
<feature type="domain" description="RING-type" evidence="19">
    <location>
        <begin position="232"/>
        <end position="272"/>
    </location>
</feature>
<dbReference type="EC" id="2.3.2.36" evidence="17"/>
<keyword evidence="14" id="KW-0576">Peroxisome</keyword>
<evidence type="ECO:0000256" key="17">
    <source>
        <dbReference type="ARBA" id="ARBA00034523"/>
    </source>
</evidence>
<evidence type="ECO:0000256" key="11">
    <source>
        <dbReference type="ARBA" id="ARBA00022927"/>
    </source>
</evidence>
<dbReference type="GO" id="GO:0008270">
    <property type="term" value="F:zinc ion binding"/>
    <property type="evidence" value="ECO:0007669"/>
    <property type="project" value="UniProtKB-KW"/>
</dbReference>
<dbReference type="Pfam" id="PF04757">
    <property type="entry name" value="Pex2_Pex12"/>
    <property type="match status" value="1"/>
</dbReference>
<dbReference type="WBParaSite" id="Pan_g5726.t1">
    <property type="protein sequence ID" value="Pan_g5726.t1"/>
    <property type="gene ID" value="Pan_g5726"/>
</dbReference>
<dbReference type="AlphaFoldDB" id="A0A7E4W1I4"/>
<evidence type="ECO:0000256" key="16">
    <source>
        <dbReference type="ARBA" id="ARBA00034438"/>
    </source>
</evidence>
<evidence type="ECO:0000256" key="9">
    <source>
        <dbReference type="ARBA" id="ARBA00022786"/>
    </source>
</evidence>
<keyword evidence="9" id="KW-0833">Ubl conjugation pathway</keyword>
<evidence type="ECO:0000256" key="18">
    <source>
        <dbReference type="PROSITE-ProRule" id="PRU00175"/>
    </source>
</evidence>
<evidence type="ECO:0000313" key="21">
    <source>
        <dbReference type="WBParaSite" id="Pan_g5726.t1"/>
    </source>
</evidence>
<dbReference type="PROSITE" id="PS50089">
    <property type="entry name" value="ZF_RING_2"/>
    <property type="match status" value="1"/>
</dbReference>
<dbReference type="InterPro" id="IPR017907">
    <property type="entry name" value="Znf_RING_CS"/>
</dbReference>
<keyword evidence="4" id="KW-0813">Transport</keyword>
<dbReference type="GO" id="GO:0016558">
    <property type="term" value="P:protein import into peroxisome matrix"/>
    <property type="evidence" value="ECO:0007669"/>
    <property type="project" value="InterPro"/>
</dbReference>
<dbReference type="InterPro" id="IPR001841">
    <property type="entry name" value="Znf_RING"/>
</dbReference>
<comment type="similarity">
    <text evidence="3">Belongs to the pex2/pex10/pex12 family.</text>
</comment>
<evidence type="ECO:0000256" key="6">
    <source>
        <dbReference type="ARBA" id="ARBA00022692"/>
    </source>
</evidence>
<dbReference type="InterPro" id="IPR006845">
    <property type="entry name" value="Pex_N"/>
</dbReference>
<evidence type="ECO:0000256" key="3">
    <source>
        <dbReference type="ARBA" id="ARBA00008704"/>
    </source>
</evidence>
<evidence type="ECO:0000256" key="15">
    <source>
        <dbReference type="ARBA" id="ARBA00032511"/>
    </source>
</evidence>
<evidence type="ECO:0000313" key="20">
    <source>
        <dbReference type="Proteomes" id="UP000492821"/>
    </source>
</evidence>
<dbReference type="PANTHER" id="PTHR48178">
    <property type="entry name" value="PEROXISOME BIOGENESIS FACTOR 2"/>
    <property type="match status" value="1"/>
</dbReference>
<protein>
    <recommendedName>
        <fullName evidence="17">RING-type E3 ubiquitin transferase (cysteine targeting)</fullName>
        <ecNumber evidence="17">2.3.2.36</ecNumber>
    </recommendedName>
    <alternativeName>
        <fullName evidence="15">Peroxin-2</fullName>
    </alternativeName>
</protein>
<sequence>MSIQTCGATALRVVQLDSAILDNEIINYFESQVEQIISTLPVSVSVYWQRYSDEFKVGLSAVLWSYRLFKGYSPGQQMMNIAYRQYSPKSATIHFIVAVIIPYIVSKAPRRITDPKVKQFLQQIVGAAKLLSFLHHLFFLRFGGPVSLWERLLQLKPEYLTPPTLGLISYTSLNRELLWHSYRDLLLLLLPLGRLSRQLWTRWRSRRQLCMSVVSGVDPMKLEMKPFLPLKCARCDQPAVVPVRNAEAETFDHCGHVFCLYCYDCKVECPKCGLWLAKGKETMIRGLVNHLR</sequence>
<evidence type="ECO:0000259" key="19">
    <source>
        <dbReference type="PROSITE" id="PS50089"/>
    </source>
</evidence>
<name>A0A7E4W1I4_PANRE</name>
<keyword evidence="20" id="KW-1185">Reference proteome</keyword>
<comment type="subcellular location">
    <subcellularLocation>
        <location evidence="1">Peroxisome membrane</location>
        <topology evidence="1">Multi-pass membrane protein</topology>
    </subcellularLocation>
</comment>
<dbReference type="GO" id="GO:0061630">
    <property type="term" value="F:ubiquitin protein ligase activity"/>
    <property type="evidence" value="ECO:0007669"/>
    <property type="project" value="UniProtKB-EC"/>
</dbReference>
<keyword evidence="11" id="KW-0653">Protein transport</keyword>
<dbReference type="PANTHER" id="PTHR48178:SF1">
    <property type="entry name" value="PEROXISOME BIOGENESIS FACTOR 2"/>
    <property type="match status" value="1"/>
</dbReference>
<keyword evidence="7" id="KW-0479">Metal-binding</keyword>
<evidence type="ECO:0000256" key="8">
    <source>
        <dbReference type="ARBA" id="ARBA00022771"/>
    </source>
</evidence>
<evidence type="ECO:0000256" key="1">
    <source>
        <dbReference type="ARBA" id="ARBA00004585"/>
    </source>
</evidence>
<reference evidence="21" key="2">
    <citation type="submission" date="2020-10" db="UniProtKB">
        <authorList>
            <consortium name="WormBaseParasite"/>
        </authorList>
    </citation>
    <scope>IDENTIFICATION</scope>
</reference>
<keyword evidence="8 18" id="KW-0863">Zinc-finger</keyword>